<dbReference type="RefSeq" id="XP_019629745.1">
    <property type="nucleotide sequence ID" value="XM_019774186.1"/>
</dbReference>
<evidence type="ECO:0000256" key="4">
    <source>
        <dbReference type="ARBA" id="ARBA00023054"/>
    </source>
</evidence>
<sequence>MALNVGELLAYQPDRESIAKRGHDDDDNDEDDLDRPVRKARVRDVERYRRHSPAQQTGMSEEEKAVILEKLEQEDDMETLDEAALKRMILTFEKRVYRNQEMRIKYPDSPEKFMESELELHDTIQELHVIATAPELYHHLVELNAVQSLCQMLNHENTDISIALVDLLQELTDVDTLNESEEGADALIEALLDAQVFGMLVTNLDRLDESVKEEADGVHNTLGVIENILEFKADRANDAAQQGLMPYLLKRIKAKMPFDANKLYCSEMLAIILQNSEETREQLGELDGIDTLLQQLATFKRHNPANSEELEMMENLFDCLCSALMLPANRDRFLKGEGLQLMNLMLREKKMSRNSALKVLDHALTGPEGVDNCTKFIDILGLRTIFPLFMKTPKPNKKIGRMKEEHEEHVVSIIASLLKNVKSNQRQRLLNKFTEADHAKVDRLMELHFKYLDKVGAVDAQIEREKVALRRQGEEVDEPMEEEFYLRRLNTGLFTLQLLDYIMLEICSTGPASIKPRVMQILNLRGGSIKAIRNIIREYAANVGDAKSTETKEAEQQRLLSLVDRF</sequence>
<keyword evidence="3" id="KW-0677">Repeat</keyword>
<evidence type="ECO:0000313" key="9">
    <source>
        <dbReference type="RefSeq" id="XP_019629745.1"/>
    </source>
</evidence>
<feature type="compositionally biased region" description="Basic and acidic residues" evidence="6">
    <location>
        <begin position="13"/>
        <end position="24"/>
    </location>
</feature>
<evidence type="ECO:0000259" key="7">
    <source>
        <dbReference type="SMART" id="SM01156"/>
    </source>
</evidence>
<dbReference type="Proteomes" id="UP000515135">
    <property type="component" value="Unplaced"/>
</dbReference>
<dbReference type="GO" id="GO:0005681">
    <property type="term" value="C:spliceosomal complex"/>
    <property type="evidence" value="ECO:0007669"/>
    <property type="project" value="TreeGrafter"/>
</dbReference>
<evidence type="ECO:0000256" key="6">
    <source>
        <dbReference type="SAM" id="MobiDB-lite"/>
    </source>
</evidence>
<evidence type="ECO:0000256" key="2">
    <source>
        <dbReference type="ARBA" id="ARBA00022553"/>
    </source>
</evidence>
<keyword evidence="2" id="KW-0597">Phosphoprotein</keyword>
<dbReference type="SUPFAM" id="SSF48371">
    <property type="entry name" value="ARM repeat"/>
    <property type="match status" value="1"/>
</dbReference>
<dbReference type="KEGG" id="bbel:109473992"/>
<dbReference type="InterPro" id="IPR016024">
    <property type="entry name" value="ARM-type_fold"/>
</dbReference>
<dbReference type="OrthoDB" id="1898821at2759"/>
<accession>A0A6P4YJY1</accession>
<name>A0A6P4YJY1_BRABE</name>
<dbReference type="InterPro" id="IPR039678">
    <property type="entry name" value="CTNNBL1"/>
</dbReference>
<evidence type="ECO:0000256" key="5">
    <source>
        <dbReference type="ARBA" id="ARBA00023242"/>
    </source>
</evidence>
<comment type="subcellular location">
    <subcellularLocation>
        <location evidence="1">Nucleus</location>
    </subcellularLocation>
</comment>
<keyword evidence="4" id="KW-0175">Coiled coil</keyword>
<evidence type="ECO:0000256" key="3">
    <source>
        <dbReference type="ARBA" id="ARBA00022737"/>
    </source>
</evidence>
<dbReference type="PANTHER" id="PTHR14978:SF0">
    <property type="entry name" value="BETA-CATENIN-LIKE PROTEIN 1"/>
    <property type="match status" value="1"/>
</dbReference>
<gene>
    <name evidence="9" type="primary">LOC109473992</name>
</gene>
<feature type="compositionally biased region" description="Basic and acidic residues" evidence="6">
    <location>
        <begin position="34"/>
        <end position="47"/>
    </location>
</feature>
<keyword evidence="8" id="KW-1185">Reference proteome</keyword>
<dbReference type="Gene3D" id="1.25.10.10">
    <property type="entry name" value="Leucine-rich Repeat Variant"/>
    <property type="match status" value="1"/>
</dbReference>
<keyword evidence="5" id="KW-0539">Nucleus</keyword>
<dbReference type="GeneID" id="109473992"/>
<protein>
    <submittedName>
        <fullName evidence="9">Beta-catenin-like protein 1</fullName>
    </submittedName>
</protein>
<proteinExistence type="predicted"/>
<dbReference type="FunFam" id="1.25.10.10:FF:001609">
    <property type="entry name" value="Uncharacterized protein"/>
    <property type="match status" value="1"/>
</dbReference>
<evidence type="ECO:0000256" key="1">
    <source>
        <dbReference type="ARBA" id="ARBA00004123"/>
    </source>
</evidence>
<dbReference type="Pfam" id="PF08216">
    <property type="entry name" value="CTNNBL"/>
    <property type="match status" value="1"/>
</dbReference>
<reference evidence="9" key="1">
    <citation type="submission" date="2025-08" db="UniProtKB">
        <authorList>
            <consortium name="RefSeq"/>
        </authorList>
    </citation>
    <scope>IDENTIFICATION</scope>
    <source>
        <tissue evidence="9">Gonad</tissue>
    </source>
</reference>
<dbReference type="SMART" id="SM01156">
    <property type="entry name" value="DUF1716"/>
    <property type="match status" value="1"/>
</dbReference>
<dbReference type="InterPro" id="IPR011989">
    <property type="entry name" value="ARM-like"/>
</dbReference>
<feature type="region of interest" description="Disordered" evidence="6">
    <location>
        <begin position="1"/>
        <end position="62"/>
    </location>
</feature>
<dbReference type="InterPro" id="IPR013180">
    <property type="entry name" value="CTNNBL1_N"/>
</dbReference>
<feature type="domain" description="Beta-catenin-like protein 1 N-terminal" evidence="7">
    <location>
        <begin position="60"/>
        <end position="165"/>
    </location>
</feature>
<organism evidence="8 9">
    <name type="scientific">Branchiostoma belcheri</name>
    <name type="common">Amphioxus</name>
    <dbReference type="NCBI Taxonomy" id="7741"/>
    <lineage>
        <taxon>Eukaryota</taxon>
        <taxon>Metazoa</taxon>
        <taxon>Chordata</taxon>
        <taxon>Cephalochordata</taxon>
        <taxon>Leptocardii</taxon>
        <taxon>Amphioxiformes</taxon>
        <taxon>Branchiostomatidae</taxon>
        <taxon>Branchiostoma</taxon>
    </lineage>
</organism>
<dbReference type="AlphaFoldDB" id="A0A6P4YJY1"/>
<dbReference type="PANTHER" id="PTHR14978">
    <property type="entry name" value="BETA-CATENIN-LIKE PROTEIN 1 NUCLEAR ASSOCIATED PROTEIN"/>
    <property type="match status" value="1"/>
</dbReference>
<evidence type="ECO:0000313" key="8">
    <source>
        <dbReference type="Proteomes" id="UP000515135"/>
    </source>
</evidence>